<evidence type="ECO:0000313" key="2">
    <source>
        <dbReference type="Proteomes" id="UP001469553"/>
    </source>
</evidence>
<dbReference type="Proteomes" id="UP001469553">
    <property type="component" value="Unassembled WGS sequence"/>
</dbReference>
<name>A0ABV0XYV1_9TELE</name>
<proteinExistence type="predicted"/>
<evidence type="ECO:0008006" key="3">
    <source>
        <dbReference type="Google" id="ProtNLM"/>
    </source>
</evidence>
<evidence type="ECO:0000313" key="1">
    <source>
        <dbReference type="EMBL" id="MEQ2286692.1"/>
    </source>
</evidence>
<gene>
    <name evidence="1" type="ORF">AMECASPLE_005028</name>
</gene>
<protein>
    <recommendedName>
        <fullName evidence="3">Secreted protein</fullName>
    </recommendedName>
</protein>
<keyword evidence="2" id="KW-1185">Reference proteome</keyword>
<comment type="caution">
    <text evidence="1">The sequence shown here is derived from an EMBL/GenBank/DDBJ whole genome shotgun (WGS) entry which is preliminary data.</text>
</comment>
<dbReference type="EMBL" id="JAHRIP010019032">
    <property type="protein sequence ID" value="MEQ2286692.1"/>
    <property type="molecule type" value="Genomic_DNA"/>
</dbReference>
<accession>A0ABV0XYV1</accession>
<sequence length="114" mass="12696">MCSQSVKHEQQSYYPKYLLLSIVSVAACGKATQSAVYTFSLREPYQQGLRTNIQDATVQYFSRQRPGNPTSVYRGCAGDGKGQRGFEPALTGTSGCLEENTATWRLGQKFWTEL</sequence>
<dbReference type="PROSITE" id="PS51257">
    <property type="entry name" value="PROKAR_LIPOPROTEIN"/>
    <property type="match status" value="1"/>
</dbReference>
<reference evidence="1 2" key="1">
    <citation type="submission" date="2021-06" db="EMBL/GenBank/DDBJ databases">
        <authorList>
            <person name="Palmer J.M."/>
        </authorList>
    </citation>
    <scope>NUCLEOTIDE SEQUENCE [LARGE SCALE GENOMIC DNA]</scope>
    <source>
        <strain evidence="1 2">AS_MEX2019</strain>
        <tissue evidence="1">Muscle</tissue>
    </source>
</reference>
<organism evidence="1 2">
    <name type="scientific">Ameca splendens</name>
    <dbReference type="NCBI Taxonomy" id="208324"/>
    <lineage>
        <taxon>Eukaryota</taxon>
        <taxon>Metazoa</taxon>
        <taxon>Chordata</taxon>
        <taxon>Craniata</taxon>
        <taxon>Vertebrata</taxon>
        <taxon>Euteleostomi</taxon>
        <taxon>Actinopterygii</taxon>
        <taxon>Neopterygii</taxon>
        <taxon>Teleostei</taxon>
        <taxon>Neoteleostei</taxon>
        <taxon>Acanthomorphata</taxon>
        <taxon>Ovalentaria</taxon>
        <taxon>Atherinomorphae</taxon>
        <taxon>Cyprinodontiformes</taxon>
        <taxon>Goodeidae</taxon>
        <taxon>Ameca</taxon>
    </lineage>
</organism>